<comment type="caution">
    <text evidence="3">The sequence shown here is derived from an EMBL/GenBank/DDBJ whole genome shotgun (WGS) entry which is preliminary data.</text>
</comment>
<evidence type="ECO:0000313" key="3">
    <source>
        <dbReference type="EMBL" id="RDY21711.1"/>
    </source>
</evidence>
<evidence type="ECO:0000256" key="1">
    <source>
        <dbReference type="SAM" id="Coils"/>
    </source>
</evidence>
<proteinExistence type="predicted"/>
<gene>
    <name evidence="3" type="ORF">BBG48_003770</name>
</gene>
<evidence type="ECO:0000256" key="2">
    <source>
        <dbReference type="SAM" id="Phobius"/>
    </source>
</evidence>
<keyword evidence="2" id="KW-0472">Membrane</keyword>
<sequence length="115" mass="13169">MSSYIIFGIAIVSLISLFLVVFIFYKINFKNNSQDITQEVRIDAQLMLFEKKLQELEEKVELLTQVVNSIDVSSNCGPVDEISLYTNNGMSVQEMAKKMNKSVKEVELLLKMRGR</sequence>
<dbReference type="AlphaFoldDB" id="A0A371IML6"/>
<keyword evidence="2" id="KW-1133">Transmembrane helix</keyword>
<dbReference type="RefSeq" id="WP_068911376.1">
    <property type="nucleotide sequence ID" value="NZ_MBEW02000005.1"/>
</dbReference>
<evidence type="ECO:0008006" key="5">
    <source>
        <dbReference type="Google" id="ProtNLM"/>
    </source>
</evidence>
<accession>A0A371IML6</accession>
<name>A0A371IML6_9FIRM</name>
<reference evidence="3 4" key="1">
    <citation type="journal article" date="2016" name="Genome Announc.">
        <title>Draft Genome Sequence of Criibacterium bergeronii gen. nov., sp. nov., Strain CCRI-22567T, Isolated from a Vaginal Sample from a Woman with Bacterial Vaginosis.</title>
        <authorList>
            <person name="Maheux A.F."/>
            <person name="Berube E."/>
            <person name="Boudreau D.K."/>
            <person name="Raymond F."/>
            <person name="Corbeil J."/>
            <person name="Roy P.H."/>
            <person name="Boissinot M."/>
            <person name="Omar R.F."/>
        </authorList>
    </citation>
    <scope>NUCLEOTIDE SEQUENCE [LARGE SCALE GENOMIC DNA]</scope>
    <source>
        <strain evidence="3 4">CCRI-22567</strain>
    </source>
</reference>
<organism evidence="3 4">
    <name type="scientific">Criibacterium bergeronii</name>
    <dbReference type="NCBI Taxonomy" id="1871336"/>
    <lineage>
        <taxon>Bacteria</taxon>
        <taxon>Bacillati</taxon>
        <taxon>Bacillota</taxon>
        <taxon>Clostridia</taxon>
        <taxon>Peptostreptococcales</taxon>
        <taxon>Filifactoraceae</taxon>
        <taxon>Criibacterium</taxon>
    </lineage>
</organism>
<dbReference type="STRING" id="1871336.BBG48_00175"/>
<feature type="transmembrane region" description="Helical" evidence="2">
    <location>
        <begin position="6"/>
        <end position="25"/>
    </location>
</feature>
<evidence type="ECO:0000313" key="4">
    <source>
        <dbReference type="Proteomes" id="UP000093352"/>
    </source>
</evidence>
<feature type="coiled-coil region" evidence="1">
    <location>
        <begin position="39"/>
        <end position="73"/>
    </location>
</feature>
<dbReference type="Proteomes" id="UP000093352">
    <property type="component" value="Unassembled WGS sequence"/>
</dbReference>
<keyword evidence="2" id="KW-0812">Transmembrane</keyword>
<dbReference type="EMBL" id="MBEW02000005">
    <property type="protein sequence ID" value="RDY21711.1"/>
    <property type="molecule type" value="Genomic_DNA"/>
</dbReference>
<protein>
    <recommendedName>
        <fullName evidence="5">DUF2802 domain-containing protein</fullName>
    </recommendedName>
</protein>
<keyword evidence="4" id="KW-1185">Reference proteome</keyword>
<keyword evidence="1" id="KW-0175">Coiled coil</keyword>